<organism evidence="2 3">
    <name type="scientific">Ephemerocybe angulata</name>
    <dbReference type="NCBI Taxonomy" id="980116"/>
    <lineage>
        <taxon>Eukaryota</taxon>
        <taxon>Fungi</taxon>
        <taxon>Dikarya</taxon>
        <taxon>Basidiomycota</taxon>
        <taxon>Agaricomycotina</taxon>
        <taxon>Agaricomycetes</taxon>
        <taxon>Agaricomycetidae</taxon>
        <taxon>Agaricales</taxon>
        <taxon>Agaricineae</taxon>
        <taxon>Psathyrellaceae</taxon>
        <taxon>Ephemerocybe</taxon>
    </lineage>
</organism>
<proteinExistence type="predicted"/>
<name>A0A8H6IAV4_9AGAR</name>
<protein>
    <submittedName>
        <fullName evidence="2">Uncharacterized protein</fullName>
    </submittedName>
</protein>
<feature type="compositionally biased region" description="Basic and acidic residues" evidence="1">
    <location>
        <begin position="136"/>
        <end position="165"/>
    </location>
</feature>
<sequence>MFLLRLEKETISKKSELELRKPALSNLYDGTTSHCDTLFENFDEALAELEKVGEILPELRIPTHRTLTLLSPVVLPRAFPSSPLFSGQPSATKAHAHLGPNDGVSTPDSNSIHAAKGFQAVHSFNASMRIVQFRKRTSEDIGEAEDRIVAKRNRSEHSSLHTHKEEDEEDEEDQEDEE</sequence>
<gene>
    <name evidence="2" type="ORF">DFP72DRAFT_55452</name>
</gene>
<feature type="compositionally biased region" description="Acidic residues" evidence="1">
    <location>
        <begin position="166"/>
        <end position="178"/>
    </location>
</feature>
<dbReference type="EMBL" id="JACGCI010000011">
    <property type="protein sequence ID" value="KAF6760778.1"/>
    <property type="molecule type" value="Genomic_DNA"/>
</dbReference>
<keyword evidence="3" id="KW-1185">Reference proteome</keyword>
<dbReference type="AlphaFoldDB" id="A0A8H6IAV4"/>
<feature type="region of interest" description="Disordered" evidence="1">
    <location>
        <begin position="136"/>
        <end position="178"/>
    </location>
</feature>
<feature type="region of interest" description="Disordered" evidence="1">
    <location>
        <begin position="84"/>
        <end position="111"/>
    </location>
</feature>
<evidence type="ECO:0000313" key="2">
    <source>
        <dbReference type="EMBL" id="KAF6760778.1"/>
    </source>
</evidence>
<reference evidence="2 3" key="1">
    <citation type="submission" date="2020-07" db="EMBL/GenBank/DDBJ databases">
        <title>Comparative genomics of pyrophilous fungi reveals a link between fire events and developmental genes.</title>
        <authorList>
            <consortium name="DOE Joint Genome Institute"/>
            <person name="Steindorff A.S."/>
            <person name="Carver A."/>
            <person name="Calhoun S."/>
            <person name="Stillman K."/>
            <person name="Liu H."/>
            <person name="Lipzen A."/>
            <person name="Pangilinan J."/>
            <person name="Labutti K."/>
            <person name="Bruns T.D."/>
            <person name="Grigoriev I.V."/>
        </authorList>
    </citation>
    <scope>NUCLEOTIDE SEQUENCE [LARGE SCALE GENOMIC DNA]</scope>
    <source>
        <strain evidence="2 3">CBS 144469</strain>
    </source>
</reference>
<accession>A0A8H6IAV4</accession>
<dbReference type="Proteomes" id="UP000521943">
    <property type="component" value="Unassembled WGS sequence"/>
</dbReference>
<evidence type="ECO:0000313" key="3">
    <source>
        <dbReference type="Proteomes" id="UP000521943"/>
    </source>
</evidence>
<comment type="caution">
    <text evidence="2">The sequence shown here is derived from an EMBL/GenBank/DDBJ whole genome shotgun (WGS) entry which is preliminary data.</text>
</comment>
<evidence type="ECO:0000256" key="1">
    <source>
        <dbReference type="SAM" id="MobiDB-lite"/>
    </source>
</evidence>